<organism evidence="1 2">
    <name type="scientific">Robiginitalea biformata (strain ATCC BAA-864 / DSM 15991 / KCTC 12146 / HTCC2501)</name>
    <dbReference type="NCBI Taxonomy" id="313596"/>
    <lineage>
        <taxon>Bacteria</taxon>
        <taxon>Pseudomonadati</taxon>
        <taxon>Bacteroidota</taxon>
        <taxon>Flavobacteriia</taxon>
        <taxon>Flavobacteriales</taxon>
        <taxon>Flavobacteriaceae</taxon>
        <taxon>Robiginitalea</taxon>
    </lineage>
</organism>
<evidence type="ECO:0000313" key="1">
    <source>
        <dbReference type="EMBL" id="EAR16436.1"/>
    </source>
</evidence>
<keyword evidence="2" id="KW-1185">Reference proteome</keyword>
<proteinExistence type="predicted"/>
<dbReference type="Proteomes" id="UP000009049">
    <property type="component" value="Chromosome"/>
</dbReference>
<protein>
    <submittedName>
        <fullName evidence="1">Uncharacterized protein</fullName>
    </submittedName>
</protein>
<name>A4CHM8_ROBBH</name>
<dbReference type="EMBL" id="CP001712">
    <property type="protein sequence ID" value="EAR16436.1"/>
    <property type="molecule type" value="Genomic_DNA"/>
</dbReference>
<dbReference type="AlphaFoldDB" id="A4CHM8"/>
<sequence>MRVIFYSLPLELERELYLEPELELELERELDLEPESELERVPNKISKIPAGIRAGSQSQLKHPNAKCSRN</sequence>
<accession>A4CHM8</accession>
<gene>
    <name evidence="1" type="ordered locus">RB2501_06040</name>
</gene>
<reference evidence="1 2" key="1">
    <citation type="journal article" date="2009" name="J. Bacteriol.">
        <title>Complete genome sequence of Robiginitalea biformata HTCC2501.</title>
        <authorList>
            <person name="Oh H.M."/>
            <person name="Giovannoni S.J."/>
            <person name="Lee K."/>
            <person name="Ferriera S."/>
            <person name="Johnson J."/>
            <person name="Cho J.C."/>
        </authorList>
    </citation>
    <scope>NUCLEOTIDE SEQUENCE [LARGE SCALE GENOMIC DNA]</scope>
    <source>
        <strain evidence="2">ATCC BAA-864 / HTCC2501 / KCTC 12146</strain>
    </source>
</reference>
<dbReference type="HOGENOM" id="CLU_2755318_0_0_10"/>
<evidence type="ECO:0000313" key="2">
    <source>
        <dbReference type="Proteomes" id="UP000009049"/>
    </source>
</evidence>
<dbReference type="KEGG" id="rbi:RB2501_06040"/>
<dbReference type="STRING" id="313596.RB2501_06040"/>